<dbReference type="AlphaFoldDB" id="A0A8J9YAP7"/>
<evidence type="ECO:0000256" key="1">
    <source>
        <dbReference type="SAM" id="Coils"/>
    </source>
</evidence>
<evidence type="ECO:0008006" key="4">
    <source>
        <dbReference type="Google" id="ProtNLM"/>
    </source>
</evidence>
<sequence length="516" mass="62019">MPIAMTKDEWSRINKWKESREDPEVVRRREYVKFLNETSREMTKQWPNSLENVNKRNEELRRARIEAAERANTKFYKRYVKHKQEEQQRLMHTARDTMFKNKDAPKMLLSAVIETVVLKERQEQIKFKREIQQKEAEQKKKDDDDIIQKSKEWHELMALRRKRRFDANKQHQKEILDQAHEVSERKREEYEAELNMQKIDNIKADKQMAAIREFEEDFKASEKARIWADMERAREEAGARRRERAARAALDARLLLVLQRSQRRVDAKRRQTEKQIQDDRLQVLQRISEKLESGDAARDAREQSILLKAIEEKEAIAEASRQAQQRKQEKFRQERVETRRQFLRDEEKRLQDFNTMRQWEVMNRFKNAELFEAFQEKLREDKALKIQQYREDLLKLWREREEREARERAETRYFYGARAEAEQRAADAALLAHARALLREAARRGRPAAPLEKAVDRYCRMHRLQPAPAPPAARRHGDRPAPADIRDGLTHATVRCHLCYHLCLIIRRFQSTVGHR</sequence>
<evidence type="ECO:0000313" key="3">
    <source>
        <dbReference type="Proteomes" id="UP000838878"/>
    </source>
</evidence>
<name>A0A8J9YAP7_9NEOP</name>
<accession>A0A8J9YAP7</accession>
<feature type="coiled-coil region" evidence="1">
    <location>
        <begin position="173"/>
        <end position="207"/>
    </location>
</feature>
<dbReference type="GO" id="GO:0005879">
    <property type="term" value="C:axonemal microtubule"/>
    <property type="evidence" value="ECO:0007669"/>
    <property type="project" value="TreeGrafter"/>
</dbReference>
<dbReference type="Proteomes" id="UP000838878">
    <property type="component" value="Chromosome 5"/>
</dbReference>
<proteinExistence type="predicted"/>
<feature type="coiled-coil region" evidence="1">
    <location>
        <begin position="307"/>
        <end position="341"/>
    </location>
</feature>
<dbReference type="OrthoDB" id="331765at2759"/>
<keyword evidence="3" id="KW-1185">Reference proteome</keyword>
<evidence type="ECO:0000313" key="2">
    <source>
        <dbReference type="EMBL" id="CAH0725439.1"/>
    </source>
</evidence>
<reference evidence="2" key="1">
    <citation type="submission" date="2021-12" db="EMBL/GenBank/DDBJ databases">
        <authorList>
            <person name="Martin H S."/>
        </authorList>
    </citation>
    <scope>NUCLEOTIDE SEQUENCE</scope>
</reference>
<dbReference type="EMBL" id="OV170225">
    <property type="protein sequence ID" value="CAH0725439.1"/>
    <property type="molecule type" value="Genomic_DNA"/>
</dbReference>
<gene>
    <name evidence="2" type="ORF">BINO364_LOCUS11024</name>
</gene>
<organism evidence="2 3">
    <name type="scientific">Brenthis ino</name>
    <name type="common">lesser marbled fritillary</name>
    <dbReference type="NCBI Taxonomy" id="405034"/>
    <lineage>
        <taxon>Eukaryota</taxon>
        <taxon>Metazoa</taxon>
        <taxon>Ecdysozoa</taxon>
        <taxon>Arthropoda</taxon>
        <taxon>Hexapoda</taxon>
        <taxon>Insecta</taxon>
        <taxon>Pterygota</taxon>
        <taxon>Neoptera</taxon>
        <taxon>Endopterygota</taxon>
        <taxon>Lepidoptera</taxon>
        <taxon>Glossata</taxon>
        <taxon>Ditrysia</taxon>
        <taxon>Papilionoidea</taxon>
        <taxon>Nymphalidae</taxon>
        <taxon>Heliconiinae</taxon>
        <taxon>Argynnini</taxon>
        <taxon>Brenthis</taxon>
    </lineage>
</organism>
<dbReference type="PANTHER" id="PTHR28663:SF1">
    <property type="entry name" value="CILIA- AND FLAGELLA- ASSOCIATED PROTEIN 210"/>
    <property type="match status" value="1"/>
</dbReference>
<keyword evidence="1" id="KW-0175">Coiled coil</keyword>
<dbReference type="InterPro" id="IPR039986">
    <property type="entry name" value="CFAP210"/>
</dbReference>
<feature type="non-terminal residue" evidence="2">
    <location>
        <position position="516"/>
    </location>
</feature>
<dbReference type="PANTHER" id="PTHR28663">
    <property type="entry name" value="COILED-COIL DOMAIN-CONTAINING PROTEIN 173"/>
    <property type="match status" value="1"/>
</dbReference>
<protein>
    <recommendedName>
        <fullName evidence="4">Trichohyalin-plectin-homology domain-containing protein</fullName>
    </recommendedName>
</protein>